<evidence type="ECO:0000256" key="1">
    <source>
        <dbReference type="SAM" id="MobiDB-lite"/>
    </source>
</evidence>
<gene>
    <name evidence="3" type="ORF">GCM10023226_05710</name>
</gene>
<keyword evidence="4" id="KW-1185">Reference proteome</keyword>
<dbReference type="CDD" id="cd06259">
    <property type="entry name" value="YdcF-like"/>
    <property type="match status" value="1"/>
</dbReference>
<comment type="caution">
    <text evidence="3">The sequence shown here is derived from an EMBL/GenBank/DDBJ whole genome shotgun (WGS) entry which is preliminary data.</text>
</comment>
<evidence type="ECO:0000313" key="3">
    <source>
        <dbReference type="EMBL" id="GAA4671916.1"/>
    </source>
</evidence>
<evidence type="ECO:0000313" key="4">
    <source>
        <dbReference type="Proteomes" id="UP001500621"/>
    </source>
</evidence>
<name>A0ABP8VUB2_9ACTN</name>
<dbReference type="PANTHER" id="PTHR30336">
    <property type="entry name" value="INNER MEMBRANE PROTEIN, PROBABLE PERMEASE"/>
    <property type="match status" value="1"/>
</dbReference>
<feature type="domain" description="DUF218" evidence="2">
    <location>
        <begin position="39"/>
        <end position="157"/>
    </location>
</feature>
<dbReference type="InterPro" id="IPR051599">
    <property type="entry name" value="Cell_Envelope_Assoc"/>
</dbReference>
<feature type="region of interest" description="Disordered" evidence="1">
    <location>
        <begin position="185"/>
        <end position="207"/>
    </location>
</feature>
<sequence length="207" mass="20983">MVAALGALGVGVVATANVVVLLRADGDLTTRAGELAPAQVVIVPGSHVRADGTLGPVVAERVGAAVALHRAGTVEKVLVSGDHGGAGYDETGPMRDAVMAAGVPPSDVFTDYAGFSTWDTMSRAREVFGVETAVVVTQGAYAARSVDLAAAAGIEAQGYVVREGGRRGREVLARVSGLVESVVRPEVTGGPTHPITGDGRASWAERS</sequence>
<dbReference type="Proteomes" id="UP001500621">
    <property type="component" value="Unassembled WGS sequence"/>
</dbReference>
<accession>A0ABP8VUB2</accession>
<organism evidence="3 4">
    <name type="scientific">Nocardioides nanhaiensis</name>
    <dbReference type="NCBI Taxonomy" id="1476871"/>
    <lineage>
        <taxon>Bacteria</taxon>
        <taxon>Bacillati</taxon>
        <taxon>Actinomycetota</taxon>
        <taxon>Actinomycetes</taxon>
        <taxon>Propionibacteriales</taxon>
        <taxon>Nocardioidaceae</taxon>
        <taxon>Nocardioides</taxon>
    </lineage>
</organism>
<dbReference type="InterPro" id="IPR003848">
    <property type="entry name" value="DUF218"/>
</dbReference>
<reference evidence="4" key="1">
    <citation type="journal article" date="2019" name="Int. J. Syst. Evol. Microbiol.">
        <title>The Global Catalogue of Microorganisms (GCM) 10K type strain sequencing project: providing services to taxonomists for standard genome sequencing and annotation.</title>
        <authorList>
            <consortium name="The Broad Institute Genomics Platform"/>
            <consortium name="The Broad Institute Genome Sequencing Center for Infectious Disease"/>
            <person name="Wu L."/>
            <person name="Ma J."/>
        </authorList>
    </citation>
    <scope>NUCLEOTIDE SEQUENCE [LARGE SCALE GENOMIC DNA]</scope>
    <source>
        <strain evidence="4">JCM 18127</strain>
    </source>
</reference>
<proteinExistence type="predicted"/>
<dbReference type="Pfam" id="PF02698">
    <property type="entry name" value="DUF218"/>
    <property type="match status" value="1"/>
</dbReference>
<dbReference type="EMBL" id="BAABIM010000001">
    <property type="protein sequence ID" value="GAA4671916.1"/>
    <property type="molecule type" value="Genomic_DNA"/>
</dbReference>
<dbReference type="PANTHER" id="PTHR30336:SF6">
    <property type="entry name" value="INTEGRAL MEMBRANE PROTEIN"/>
    <property type="match status" value="1"/>
</dbReference>
<evidence type="ECO:0000259" key="2">
    <source>
        <dbReference type="Pfam" id="PF02698"/>
    </source>
</evidence>
<protein>
    <submittedName>
        <fullName evidence="3">ElyC/SanA/YdcF family protein</fullName>
    </submittedName>
</protein>